<evidence type="ECO:0000256" key="2">
    <source>
        <dbReference type="ARBA" id="ARBA00022737"/>
    </source>
</evidence>
<reference evidence="6" key="1">
    <citation type="submission" date="2022-07" db="EMBL/GenBank/DDBJ databases">
        <title>The genome of Lyophyllum shimeji provides insight into the initial evolution of ectomycorrhizal fungal genome.</title>
        <authorList>
            <person name="Kobayashi Y."/>
            <person name="Shibata T."/>
            <person name="Hirakawa H."/>
            <person name="Shigenobu S."/>
            <person name="Nishiyama T."/>
            <person name="Yamada A."/>
            <person name="Hasebe M."/>
            <person name="Kawaguchi M."/>
        </authorList>
    </citation>
    <scope>NUCLEOTIDE SEQUENCE</scope>
    <source>
        <strain evidence="6">AT787</strain>
    </source>
</reference>
<evidence type="ECO:0000256" key="4">
    <source>
        <dbReference type="ARBA" id="ARBA00040563"/>
    </source>
</evidence>
<keyword evidence="1" id="KW-0853">WD repeat</keyword>
<dbReference type="Proteomes" id="UP001063166">
    <property type="component" value="Unassembled WGS sequence"/>
</dbReference>
<gene>
    <name evidence="6" type="primary">asa1</name>
    <name evidence="6" type="ORF">LshimejAT787_0803450</name>
</gene>
<dbReference type="PANTHER" id="PTHR19854">
    <property type="entry name" value="TRANSDUCIN BETA-LIKE 3"/>
    <property type="match status" value="1"/>
</dbReference>
<dbReference type="SMART" id="SM00320">
    <property type="entry name" value="WD40"/>
    <property type="match status" value="4"/>
</dbReference>
<accession>A0A9P3PRY6</accession>
<keyword evidence="7" id="KW-1185">Reference proteome</keyword>
<dbReference type="InterPro" id="IPR001680">
    <property type="entry name" value="WD40_rpt"/>
</dbReference>
<evidence type="ECO:0000313" key="7">
    <source>
        <dbReference type="Proteomes" id="UP001063166"/>
    </source>
</evidence>
<evidence type="ECO:0000256" key="3">
    <source>
        <dbReference type="ARBA" id="ARBA00037931"/>
    </source>
</evidence>
<evidence type="ECO:0000256" key="1">
    <source>
        <dbReference type="ARBA" id="ARBA00022574"/>
    </source>
</evidence>
<keyword evidence="2" id="KW-0677">Repeat</keyword>
<feature type="region of interest" description="Disordered" evidence="5">
    <location>
        <begin position="376"/>
        <end position="403"/>
    </location>
</feature>
<comment type="similarity">
    <text evidence="3">Belongs to the WD repeat ASA1 family.</text>
</comment>
<dbReference type="SUPFAM" id="SSF50978">
    <property type="entry name" value="WD40 repeat-like"/>
    <property type="match status" value="1"/>
</dbReference>
<comment type="caution">
    <text evidence="6">The sequence shown here is derived from an EMBL/GenBank/DDBJ whole genome shotgun (WGS) entry which is preliminary data.</text>
</comment>
<sequence length="428" mass="47005">MMAAPLAPAAPTHLLRTHSSPIHALSISPDNERLYSGDASGLVVVTSTRSLRPITSWNPHTDALLGIEEWRERIITHARDNKLHVWTRVEELPPSARLGGGSAAQMSTPRPKLRYSMDVNALNYCRFSLLPLPAAADEDDAQAEALIALPNLVDSTSADIWALPSRERVHAAVGQTGVKMPFNVDPMERSKTGIIMSLHLYAVPRERDAVLSSSSSVSAGTRELRLLCGYESGGVTLRRFARTDRVTSLEGAGWEVIWDAKLHAESIMAMRVSRKNDFALSVSADHIVVRYDLADPNVAAACVTHRTKHPGNAALAIRDDGRVCAVAGWDGSVRLYAARTMKHLGTLKYHKSACQAVEFAHALRVEKVEAGIRGSDFKAGAADEEQEEDEESEDEMSWEEKEERARWLVAGGKDSRVSIWSLISFEKE</sequence>
<feature type="compositionally biased region" description="Acidic residues" evidence="5">
    <location>
        <begin position="382"/>
        <end position="397"/>
    </location>
</feature>
<dbReference type="InterPro" id="IPR015943">
    <property type="entry name" value="WD40/YVTN_repeat-like_dom_sf"/>
</dbReference>
<dbReference type="OrthoDB" id="7668193at2759"/>
<dbReference type="PANTHER" id="PTHR19854:SF1">
    <property type="entry name" value="GUANINE NUCLEOTIDE-BINDING PROTEIN SUBUNIT BETA-LIKE PROTEIN 1"/>
    <property type="match status" value="1"/>
</dbReference>
<organism evidence="6 7">
    <name type="scientific">Lyophyllum shimeji</name>
    <name type="common">Hon-shimeji</name>
    <name type="synonym">Tricholoma shimeji</name>
    <dbReference type="NCBI Taxonomy" id="47721"/>
    <lineage>
        <taxon>Eukaryota</taxon>
        <taxon>Fungi</taxon>
        <taxon>Dikarya</taxon>
        <taxon>Basidiomycota</taxon>
        <taxon>Agaricomycotina</taxon>
        <taxon>Agaricomycetes</taxon>
        <taxon>Agaricomycetidae</taxon>
        <taxon>Agaricales</taxon>
        <taxon>Tricholomatineae</taxon>
        <taxon>Lyophyllaceae</taxon>
        <taxon>Lyophyllum</taxon>
    </lineage>
</organism>
<dbReference type="EMBL" id="BRPK01000008">
    <property type="protein sequence ID" value="GLB40474.1"/>
    <property type="molecule type" value="Genomic_DNA"/>
</dbReference>
<dbReference type="InterPro" id="IPR036322">
    <property type="entry name" value="WD40_repeat_dom_sf"/>
</dbReference>
<evidence type="ECO:0000313" key="6">
    <source>
        <dbReference type="EMBL" id="GLB40474.1"/>
    </source>
</evidence>
<evidence type="ECO:0000256" key="5">
    <source>
        <dbReference type="SAM" id="MobiDB-lite"/>
    </source>
</evidence>
<dbReference type="AlphaFoldDB" id="A0A9P3PRY6"/>
<dbReference type="Gene3D" id="2.130.10.10">
    <property type="entry name" value="YVTN repeat-like/Quinoprotein amine dehydrogenase"/>
    <property type="match status" value="2"/>
</dbReference>
<protein>
    <recommendedName>
        <fullName evidence="4">ASTRA-associated protein 1</fullName>
    </recommendedName>
</protein>
<proteinExistence type="inferred from homology"/>
<name>A0A9P3PRY6_LYOSH</name>
<dbReference type="Pfam" id="PF00400">
    <property type="entry name" value="WD40"/>
    <property type="match status" value="2"/>
</dbReference>